<feature type="transmembrane region" description="Helical" evidence="2">
    <location>
        <begin position="20"/>
        <end position="41"/>
    </location>
</feature>
<keyword evidence="4" id="KW-1185">Reference proteome</keyword>
<proteinExistence type="predicted"/>
<dbReference type="PATRIC" id="fig|1187852.3.peg.5557"/>
<protein>
    <submittedName>
        <fullName evidence="3">Uncharacterized protein</fullName>
    </submittedName>
</protein>
<keyword evidence="2" id="KW-0472">Membrane</keyword>
<keyword evidence="2" id="KW-1133">Transmembrane helix</keyword>
<name>A0A0J6TB85_9HYPH</name>
<dbReference type="Proteomes" id="UP000036449">
    <property type="component" value="Unassembled WGS sequence"/>
</dbReference>
<organism evidence="3 4">
    <name type="scientific">Methylobacterium tarhaniae</name>
    <dbReference type="NCBI Taxonomy" id="1187852"/>
    <lineage>
        <taxon>Bacteria</taxon>
        <taxon>Pseudomonadati</taxon>
        <taxon>Pseudomonadota</taxon>
        <taxon>Alphaproteobacteria</taxon>
        <taxon>Hyphomicrobiales</taxon>
        <taxon>Methylobacteriaceae</taxon>
        <taxon>Methylobacterium</taxon>
    </lineage>
</organism>
<gene>
    <name evidence="3" type="ORF">VQ03_09305</name>
</gene>
<accession>A0A0J6TB85</accession>
<dbReference type="OrthoDB" id="8007166at2"/>
<evidence type="ECO:0000313" key="3">
    <source>
        <dbReference type="EMBL" id="KMO43134.1"/>
    </source>
</evidence>
<sequence length="113" mass="12999">MPPPEDAEGVIILPRRTSFWAVTTLVVGLAGQLLWIGSYAAKIDARLEDLAASDLRQAKRDDERYGLVIGRLESLERDRDRLVRLEEQVRIATDLLREIRQEIRPPPRRERAN</sequence>
<keyword evidence="1" id="KW-0175">Coiled coil</keyword>
<dbReference type="RefSeq" id="WP_048450600.1">
    <property type="nucleotide sequence ID" value="NZ_LABZ01000057.1"/>
</dbReference>
<dbReference type="EMBL" id="LABZ01000057">
    <property type="protein sequence ID" value="KMO43134.1"/>
    <property type="molecule type" value="Genomic_DNA"/>
</dbReference>
<dbReference type="AlphaFoldDB" id="A0A0J6TB85"/>
<evidence type="ECO:0000256" key="2">
    <source>
        <dbReference type="SAM" id="Phobius"/>
    </source>
</evidence>
<keyword evidence="2" id="KW-0812">Transmembrane</keyword>
<evidence type="ECO:0000256" key="1">
    <source>
        <dbReference type="SAM" id="Coils"/>
    </source>
</evidence>
<evidence type="ECO:0000313" key="4">
    <source>
        <dbReference type="Proteomes" id="UP000036449"/>
    </source>
</evidence>
<reference evidence="3 4" key="1">
    <citation type="submission" date="2015-03" db="EMBL/GenBank/DDBJ databases">
        <title>Genome sequencing of Methylobacterium tarhaniae DSM 25844.</title>
        <authorList>
            <person name="Chaudhry V."/>
            <person name="Patil P.B."/>
        </authorList>
    </citation>
    <scope>NUCLEOTIDE SEQUENCE [LARGE SCALE GENOMIC DNA]</scope>
    <source>
        <strain evidence="3 4">DSM 25844</strain>
    </source>
</reference>
<comment type="caution">
    <text evidence="3">The sequence shown here is derived from an EMBL/GenBank/DDBJ whole genome shotgun (WGS) entry which is preliminary data.</text>
</comment>
<feature type="coiled-coil region" evidence="1">
    <location>
        <begin position="72"/>
        <end position="102"/>
    </location>
</feature>